<comment type="caution">
    <text evidence="1">The sequence shown here is derived from an EMBL/GenBank/DDBJ whole genome shotgun (WGS) entry which is preliminary data.</text>
</comment>
<dbReference type="EMBL" id="JBBPBM010000004">
    <property type="protein sequence ID" value="KAK8588063.1"/>
    <property type="molecule type" value="Genomic_DNA"/>
</dbReference>
<organism evidence="1 2">
    <name type="scientific">Hibiscus sabdariffa</name>
    <name type="common">roselle</name>
    <dbReference type="NCBI Taxonomy" id="183260"/>
    <lineage>
        <taxon>Eukaryota</taxon>
        <taxon>Viridiplantae</taxon>
        <taxon>Streptophyta</taxon>
        <taxon>Embryophyta</taxon>
        <taxon>Tracheophyta</taxon>
        <taxon>Spermatophyta</taxon>
        <taxon>Magnoliopsida</taxon>
        <taxon>eudicotyledons</taxon>
        <taxon>Gunneridae</taxon>
        <taxon>Pentapetalae</taxon>
        <taxon>rosids</taxon>
        <taxon>malvids</taxon>
        <taxon>Malvales</taxon>
        <taxon>Malvaceae</taxon>
        <taxon>Malvoideae</taxon>
        <taxon>Hibiscus</taxon>
    </lineage>
</organism>
<protein>
    <submittedName>
        <fullName evidence="1">Uncharacterized protein</fullName>
    </submittedName>
</protein>
<evidence type="ECO:0000313" key="2">
    <source>
        <dbReference type="Proteomes" id="UP001472677"/>
    </source>
</evidence>
<gene>
    <name evidence="1" type="ORF">V6N12_022520</name>
</gene>
<reference evidence="1 2" key="1">
    <citation type="journal article" date="2024" name="G3 (Bethesda)">
        <title>Genome assembly of Hibiscus sabdariffa L. provides insights into metabolisms of medicinal natural products.</title>
        <authorList>
            <person name="Kim T."/>
        </authorList>
    </citation>
    <scope>NUCLEOTIDE SEQUENCE [LARGE SCALE GENOMIC DNA]</scope>
    <source>
        <strain evidence="1">TK-2024</strain>
        <tissue evidence="1">Old leaves</tissue>
    </source>
</reference>
<dbReference type="Proteomes" id="UP001472677">
    <property type="component" value="Unassembled WGS sequence"/>
</dbReference>
<accession>A0ABR2FUY2</accession>
<proteinExistence type="predicted"/>
<sequence>MASSSLDLALVDAPGIAEKVLTHDGLKTIWISRSINALNPYSSRKQFVFFHFLALSSIFPGEVDFPYVSVSSGQDLVLANRYLP</sequence>
<name>A0ABR2FUY2_9ROSI</name>
<keyword evidence="2" id="KW-1185">Reference proteome</keyword>
<evidence type="ECO:0000313" key="1">
    <source>
        <dbReference type="EMBL" id="KAK8588063.1"/>
    </source>
</evidence>